<organism evidence="1 2">
    <name type="scientific">Vitis vinifera</name>
    <name type="common">Grape</name>
    <dbReference type="NCBI Taxonomy" id="29760"/>
    <lineage>
        <taxon>Eukaryota</taxon>
        <taxon>Viridiplantae</taxon>
        <taxon>Streptophyta</taxon>
        <taxon>Embryophyta</taxon>
        <taxon>Tracheophyta</taxon>
        <taxon>Spermatophyta</taxon>
        <taxon>Magnoliopsida</taxon>
        <taxon>eudicotyledons</taxon>
        <taxon>Gunneridae</taxon>
        <taxon>Pentapetalae</taxon>
        <taxon>rosids</taxon>
        <taxon>Vitales</taxon>
        <taxon>Vitaceae</taxon>
        <taxon>Viteae</taxon>
        <taxon>Vitis</taxon>
    </lineage>
</organism>
<sequence>MEAVLPVEIEMGSLRVTLEQQIPKADWAQARLDQLNLLNERRLRVADHVIKGLIRDLRGKFRPNWSGPYFIRELTQDDVAWLMDLDGNRFSESTNVDQLKSDFCRDESPEKDDFSGFDCPIIYDPLVDCCVEVESHISSLEFRVASPVWRSEPSFVLNSTFRAIMSLFRLAFRDTSLVWHSESHLQFGVQSRHLSLVRHSDPSCLFFIYRISHLAFRAVFLVWHSEPSFVSNSTFKAIMSHLQFGIQSHIFSLAFRATFSIWRSESHFEFGVQSHHHLLSLGVQSPHLLSLGVQSHHLFSVSMFRATTIFSVLAFKATISSQFRRSEPSSLLNYDVQCRPSQFDFQRCQFSVMAFKAFIFFSLAFKAAILS</sequence>
<proteinExistence type="predicted"/>
<name>A0A438E9C6_VITVI</name>
<evidence type="ECO:0000313" key="2">
    <source>
        <dbReference type="Proteomes" id="UP000288805"/>
    </source>
</evidence>
<evidence type="ECO:0000313" key="1">
    <source>
        <dbReference type="EMBL" id="RVW44232.1"/>
    </source>
</evidence>
<gene>
    <name evidence="1" type="ORF">CK203_089473</name>
</gene>
<accession>A0A438E9C6</accession>
<protein>
    <submittedName>
        <fullName evidence="1">Uncharacterized protein</fullName>
    </submittedName>
</protein>
<dbReference type="AlphaFoldDB" id="A0A438E9C6"/>
<reference evidence="1 2" key="1">
    <citation type="journal article" date="2018" name="PLoS Genet.">
        <title>Population sequencing reveals clonal diversity and ancestral inbreeding in the grapevine cultivar Chardonnay.</title>
        <authorList>
            <person name="Roach M.J."/>
            <person name="Johnson D.L."/>
            <person name="Bohlmann J."/>
            <person name="van Vuuren H.J."/>
            <person name="Jones S.J."/>
            <person name="Pretorius I.S."/>
            <person name="Schmidt S.A."/>
            <person name="Borneman A.R."/>
        </authorList>
    </citation>
    <scope>NUCLEOTIDE SEQUENCE [LARGE SCALE GENOMIC DNA]</scope>
    <source>
        <strain evidence="2">cv. Chardonnay</strain>
        <tissue evidence="1">Leaf</tissue>
    </source>
</reference>
<comment type="caution">
    <text evidence="1">The sequence shown here is derived from an EMBL/GenBank/DDBJ whole genome shotgun (WGS) entry which is preliminary data.</text>
</comment>
<dbReference type="EMBL" id="QGNW01001359">
    <property type="protein sequence ID" value="RVW44232.1"/>
    <property type="molecule type" value="Genomic_DNA"/>
</dbReference>
<dbReference type="Proteomes" id="UP000288805">
    <property type="component" value="Unassembled WGS sequence"/>
</dbReference>